<evidence type="ECO:0008006" key="4">
    <source>
        <dbReference type="Google" id="ProtNLM"/>
    </source>
</evidence>
<dbReference type="Gramene" id="TraesNOR1B03G00275710.2">
    <property type="protein sequence ID" value="TraesNOR1B03G00275710.2.CDS1"/>
    <property type="gene ID" value="TraesNOR1B03G00275710"/>
</dbReference>
<feature type="compositionally biased region" description="Polar residues" evidence="1">
    <location>
        <begin position="1"/>
        <end position="12"/>
    </location>
</feature>
<organism evidence="2">
    <name type="scientific">Triticum aestivum</name>
    <name type="common">Wheat</name>
    <dbReference type="NCBI Taxonomy" id="4565"/>
    <lineage>
        <taxon>Eukaryota</taxon>
        <taxon>Viridiplantae</taxon>
        <taxon>Streptophyta</taxon>
        <taxon>Embryophyta</taxon>
        <taxon>Tracheophyta</taxon>
        <taxon>Spermatophyta</taxon>
        <taxon>Magnoliopsida</taxon>
        <taxon>Liliopsida</taxon>
        <taxon>Poales</taxon>
        <taxon>Poaceae</taxon>
        <taxon>BOP clade</taxon>
        <taxon>Pooideae</taxon>
        <taxon>Triticodae</taxon>
        <taxon>Triticeae</taxon>
        <taxon>Triticinae</taxon>
        <taxon>Triticum</taxon>
    </lineage>
</organism>
<dbReference type="GO" id="GO:0004672">
    <property type="term" value="F:protein kinase activity"/>
    <property type="evidence" value="ECO:0007669"/>
    <property type="project" value="InterPro"/>
</dbReference>
<accession>A0A3B5YV67</accession>
<dbReference type="Gramene" id="TraesLDM1B03G00270630.1">
    <property type="protein sequence ID" value="TraesLDM1B03G00270630.1.CDS1"/>
    <property type="gene ID" value="TraesLDM1B03G00270630"/>
</dbReference>
<dbReference type="Gramene" id="TraesJAG1B03G00270940.1">
    <property type="protein sequence ID" value="TraesJAG1B03G00270940.1.CDS1"/>
    <property type="gene ID" value="TraesJAG1B03G00270940"/>
</dbReference>
<dbReference type="PROSITE" id="PS00108">
    <property type="entry name" value="PROTEIN_KINASE_ST"/>
    <property type="match status" value="1"/>
</dbReference>
<dbReference type="Gramene" id="TraesCS1B03G0482400.1">
    <property type="protein sequence ID" value="TraesCS1B03G0482400.1.CDS1"/>
    <property type="gene ID" value="TraesCS1B03G0482400"/>
</dbReference>
<dbReference type="Gramene" id="TraesWEE_scaffold_043846_01G000100.1">
    <property type="protein sequence ID" value="TraesWEE_scaffold_043846_01G000100.1"/>
    <property type="gene ID" value="TraesWEE_scaffold_043846_01G000100"/>
</dbReference>
<dbReference type="Gramene" id="TraesCLE_scaffold_016576_01G000200.1">
    <property type="protein sequence ID" value="TraesCLE_scaffold_016576_01G000200.1"/>
    <property type="gene ID" value="TraesCLE_scaffold_016576_01G000200"/>
</dbReference>
<reference evidence="2" key="1">
    <citation type="submission" date="2018-08" db="EMBL/GenBank/DDBJ databases">
        <authorList>
            <person name="Rossello M."/>
        </authorList>
    </citation>
    <scope>NUCLEOTIDE SEQUENCE [LARGE SCALE GENOMIC DNA]</scope>
    <source>
        <strain evidence="2">cv. Chinese Spring</strain>
    </source>
</reference>
<sequence length="134" mass="14505">MPPTQDGRSFQSVPEIGEEIGRTASAASAAARPAPPATTAPSSRMTDRASPTWTTAWPGSSPSWPPRETQRLPGARGYEDEAWTHMVMVRLRHGAPIPELDAAVVVTLLAEALEILHRRIAHRDVKPNNVLLDA</sequence>
<dbReference type="SUPFAM" id="SSF56112">
    <property type="entry name" value="Protein kinase-like (PK-like)"/>
    <property type="match status" value="1"/>
</dbReference>
<feature type="compositionally biased region" description="Polar residues" evidence="1">
    <location>
        <begin position="49"/>
        <end position="62"/>
    </location>
</feature>
<evidence type="ECO:0000256" key="1">
    <source>
        <dbReference type="SAM" id="MobiDB-lite"/>
    </source>
</evidence>
<dbReference type="Gramene" id="TraesROB_scaffold_021306_01G000100.1">
    <property type="protein sequence ID" value="TraesROB_scaffold_021306_01G000100.1"/>
    <property type="gene ID" value="TraesROB_scaffold_021306_01G000100"/>
</dbReference>
<dbReference type="EnsemblPlants" id="TraesCS1B02G164400.1">
    <property type="protein sequence ID" value="TraesCS1B02G164400.1.cds1"/>
    <property type="gene ID" value="TraesCS1B02G164400"/>
</dbReference>
<reference evidence="2" key="2">
    <citation type="submission" date="2018-10" db="UniProtKB">
        <authorList>
            <consortium name="EnsemblPlants"/>
        </authorList>
    </citation>
    <scope>IDENTIFICATION</scope>
</reference>
<dbReference type="Gramene" id="TraesNOR1B03G00275710.1">
    <property type="protein sequence ID" value="TraesNOR1B03G00275710.1.CDS1"/>
    <property type="gene ID" value="TraesNOR1B03G00275710"/>
</dbReference>
<dbReference type="InterPro" id="IPR011009">
    <property type="entry name" value="Kinase-like_dom_sf"/>
</dbReference>
<keyword evidence="3" id="KW-1185">Reference proteome</keyword>
<dbReference type="Gramene" id="TraesMAC1B03G00272770.1">
    <property type="protein sequence ID" value="TraesMAC1B03G00272770.1.CDS1"/>
    <property type="gene ID" value="TraesMAC1B03G00272770"/>
</dbReference>
<evidence type="ECO:0000313" key="3">
    <source>
        <dbReference type="Proteomes" id="UP000019116"/>
    </source>
</evidence>
<dbReference type="Gramene" id="TraesCS1B02G164400.1">
    <property type="protein sequence ID" value="TraesCS1B02G164400.1.cds1"/>
    <property type="gene ID" value="TraesCS1B02G164400"/>
</dbReference>
<protein>
    <recommendedName>
        <fullName evidence="4">Protein kinase domain-containing protein</fullName>
    </recommendedName>
</protein>
<dbReference type="Gramene" id="TraesSYM1B03G00277270.1">
    <property type="protein sequence ID" value="TraesSYM1B03G00277270.1.CDS1"/>
    <property type="gene ID" value="TraesSYM1B03G00277270"/>
</dbReference>
<dbReference type="InterPro" id="IPR008271">
    <property type="entry name" value="Ser/Thr_kinase_AS"/>
</dbReference>
<name>A0A3B5YV67_WHEAT</name>
<evidence type="ECO:0000313" key="2">
    <source>
        <dbReference type="EnsemblPlants" id="TraesCS1B02G164400.1.cds1"/>
    </source>
</evidence>
<dbReference type="Gene3D" id="1.10.510.10">
    <property type="entry name" value="Transferase(Phosphotransferase) domain 1"/>
    <property type="match status" value="1"/>
</dbReference>
<dbReference type="Gramene" id="TraesSTA1B03G00269520.1">
    <property type="protein sequence ID" value="TraesSTA1B03G00269520.1.CDS1"/>
    <property type="gene ID" value="TraesSTA1B03G00269520"/>
</dbReference>
<feature type="compositionally biased region" description="Low complexity" evidence="1">
    <location>
        <begin position="22"/>
        <end position="32"/>
    </location>
</feature>
<proteinExistence type="predicted"/>
<dbReference type="Proteomes" id="UP000019116">
    <property type="component" value="Chromosome 1B"/>
</dbReference>
<dbReference type="Gramene" id="TraesCAD_scaffold_032304_01G000200.1">
    <property type="protein sequence ID" value="TraesCAD_scaffold_032304_01G000200.1"/>
    <property type="gene ID" value="TraesCAD_scaffold_032304_01G000200"/>
</dbReference>
<feature type="region of interest" description="Disordered" evidence="1">
    <location>
        <begin position="1"/>
        <end position="73"/>
    </location>
</feature>
<dbReference type="AlphaFoldDB" id="A0A3B5YV67"/>